<keyword evidence="3" id="KW-1133">Transmembrane helix</keyword>
<dbReference type="PANTHER" id="PTHR30093">
    <property type="entry name" value="GENERAL SECRETION PATHWAY PROTEIN G"/>
    <property type="match status" value="1"/>
</dbReference>
<dbReference type="EMBL" id="MDEH01000003">
    <property type="protein sequence ID" value="PPU73597.1"/>
    <property type="molecule type" value="Genomic_DNA"/>
</dbReference>
<evidence type="ECO:0000313" key="5">
    <source>
        <dbReference type="Proteomes" id="UP000239865"/>
    </source>
</evidence>
<keyword evidence="2" id="KW-0488">Methylation</keyword>
<dbReference type="GO" id="GO:0044096">
    <property type="term" value="C:type IV pilus"/>
    <property type="evidence" value="ECO:0007669"/>
    <property type="project" value="TreeGrafter"/>
</dbReference>
<evidence type="ECO:0000256" key="2">
    <source>
        <dbReference type="ARBA" id="ARBA00022481"/>
    </source>
</evidence>
<evidence type="ECO:0008006" key="6">
    <source>
        <dbReference type="Google" id="ProtNLM"/>
    </source>
</evidence>
<evidence type="ECO:0000256" key="1">
    <source>
        <dbReference type="ARBA" id="ARBA00005233"/>
    </source>
</evidence>
<reference evidence="4 5" key="1">
    <citation type="submission" date="2016-08" db="EMBL/GenBank/DDBJ databases">
        <authorList>
            <person name="Seilhamer J.J."/>
        </authorList>
    </citation>
    <scope>NUCLEOTIDE SEQUENCE [LARGE SCALE GENOMIC DNA]</scope>
    <source>
        <strain evidence="4 5">CFBP4644</strain>
    </source>
</reference>
<dbReference type="AlphaFoldDB" id="A0A2S7DIH4"/>
<comment type="caution">
    <text evidence="4">The sequence shown here is derived from an EMBL/GenBank/DDBJ whole genome shotgun (WGS) entry which is preliminary data.</text>
</comment>
<evidence type="ECO:0000256" key="3">
    <source>
        <dbReference type="SAM" id="Phobius"/>
    </source>
</evidence>
<dbReference type="NCBIfam" id="TIGR02532">
    <property type="entry name" value="IV_pilin_GFxxxE"/>
    <property type="match status" value="1"/>
</dbReference>
<dbReference type="Pfam" id="PF07963">
    <property type="entry name" value="N_methyl"/>
    <property type="match status" value="1"/>
</dbReference>
<name>A0A2S7DIH4_9XANT</name>
<dbReference type="PANTHER" id="PTHR30093:SF34">
    <property type="entry name" value="PREPILIN PEPTIDASE-DEPENDENT PROTEIN D"/>
    <property type="match status" value="1"/>
</dbReference>
<evidence type="ECO:0000313" key="4">
    <source>
        <dbReference type="EMBL" id="PPU73597.1"/>
    </source>
</evidence>
<dbReference type="GO" id="GO:0043107">
    <property type="term" value="P:type IV pilus-dependent motility"/>
    <property type="evidence" value="ECO:0007669"/>
    <property type="project" value="TreeGrafter"/>
</dbReference>
<dbReference type="InterPro" id="IPR045584">
    <property type="entry name" value="Pilin-like"/>
</dbReference>
<dbReference type="OrthoDB" id="5767514at2"/>
<dbReference type="SUPFAM" id="SSF54523">
    <property type="entry name" value="Pili subunits"/>
    <property type="match status" value="1"/>
</dbReference>
<proteinExistence type="inferred from homology"/>
<protein>
    <recommendedName>
        <fullName evidence="6">Pilus assembly protein TapA</fullName>
    </recommendedName>
</protein>
<comment type="similarity">
    <text evidence="1">Belongs to the N-Me-Phe pilin family.</text>
</comment>
<gene>
    <name evidence="4" type="ORF">XmelCFBP4644_07750</name>
</gene>
<keyword evidence="3" id="KW-0812">Transmembrane</keyword>
<keyword evidence="3" id="KW-0472">Membrane</keyword>
<feature type="transmembrane region" description="Helical" evidence="3">
    <location>
        <begin position="6"/>
        <end position="31"/>
    </location>
</feature>
<dbReference type="InterPro" id="IPR012902">
    <property type="entry name" value="N_methyl_site"/>
</dbReference>
<dbReference type="Proteomes" id="UP000239865">
    <property type="component" value="Unassembled WGS sequence"/>
</dbReference>
<dbReference type="PROSITE" id="PS00409">
    <property type="entry name" value="PROKAR_NTER_METHYL"/>
    <property type="match status" value="1"/>
</dbReference>
<sequence>MKKNFAGFTLVELMIVVAIVAILASVASPIYSDYVSRARAAAAMAELGAYRTAIGLCATEQQSLTGCSSGQNGVPMPPAGGTRNIPTPFSIQDGVIRATTAATSVDGATRLTIVDTPSLSIGVQLDWTNTGTICDPRRGFRNGQGHCK</sequence>
<organism evidence="4 5">
    <name type="scientific">Xanthomonas melonis</name>
    <dbReference type="NCBI Taxonomy" id="56456"/>
    <lineage>
        <taxon>Bacteria</taxon>
        <taxon>Pseudomonadati</taxon>
        <taxon>Pseudomonadota</taxon>
        <taxon>Gammaproteobacteria</taxon>
        <taxon>Lysobacterales</taxon>
        <taxon>Lysobacteraceae</taxon>
        <taxon>Xanthomonas</taxon>
    </lineage>
</organism>
<accession>A0A2S7DIH4</accession>
<dbReference type="Gene3D" id="3.30.700.10">
    <property type="entry name" value="Glycoprotein, Type 4 Pilin"/>
    <property type="match status" value="1"/>
</dbReference>